<dbReference type="AlphaFoldDB" id="A0A4R2F3A5"/>
<keyword evidence="2" id="KW-1185">Reference proteome</keyword>
<dbReference type="Proteomes" id="UP000294832">
    <property type="component" value="Unassembled WGS sequence"/>
</dbReference>
<organism evidence="1 2">
    <name type="scientific">Shewanella fodinae</name>
    <dbReference type="NCBI Taxonomy" id="552357"/>
    <lineage>
        <taxon>Bacteria</taxon>
        <taxon>Pseudomonadati</taxon>
        <taxon>Pseudomonadota</taxon>
        <taxon>Gammaproteobacteria</taxon>
        <taxon>Alteromonadales</taxon>
        <taxon>Shewanellaceae</taxon>
        <taxon>Shewanella</taxon>
    </lineage>
</organism>
<dbReference type="EMBL" id="SLWF01000066">
    <property type="protein sequence ID" value="TCN75733.1"/>
    <property type="molecule type" value="Genomic_DNA"/>
</dbReference>
<dbReference type="RefSeq" id="WP_133040725.1">
    <property type="nucleotide sequence ID" value="NZ_SLWF01000066.1"/>
</dbReference>
<name>A0A4R2F3A5_9GAMM</name>
<protein>
    <submittedName>
        <fullName evidence="1">Uncharacterized protein</fullName>
    </submittedName>
</protein>
<dbReference type="OrthoDB" id="6272799at2"/>
<gene>
    <name evidence="1" type="ORF">EDC91_1663</name>
</gene>
<reference evidence="1 2" key="1">
    <citation type="submission" date="2019-03" db="EMBL/GenBank/DDBJ databases">
        <title>Freshwater and sediment microbial communities from various areas in North America, analyzing microbe dynamics in response to fracking.</title>
        <authorList>
            <person name="Lamendella R."/>
        </authorList>
    </citation>
    <scope>NUCLEOTIDE SEQUENCE [LARGE SCALE GENOMIC DNA]</scope>
    <source>
        <strain evidence="1 2">74A</strain>
    </source>
</reference>
<comment type="caution">
    <text evidence="1">The sequence shown here is derived from an EMBL/GenBank/DDBJ whole genome shotgun (WGS) entry which is preliminary data.</text>
</comment>
<evidence type="ECO:0000313" key="1">
    <source>
        <dbReference type="EMBL" id="TCN75733.1"/>
    </source>
</evidence>
<sequence length="234" mass="27512">MSTDITNSGSSRRGRENQFKFLTSGTINKTEWLKKYLLKQGILVNSLYISGIIEELNHMRRSQQLLGELTWEELIKKMKKSYQTANYRASKPTRRTVAITLSAECINSIEKFAKSNKITKNLAVEELINDNFNLYFEKYKKLKHQEKIAREQNKSIELIEIKGTLKGEIKKLESVIKYKDKSIELMKIELDFLFKKLTSLAYEKKDIELDEFLEIQEKYFDCISRVNDSCKYFS</sequence>
<accession>A0A4R2F3A5</accession>
<proteinExistence type="predicted"/>
<evidence type="ECO:0000313" key="2">
    <source>
        <dbReference type="Proteomes" id="UP000294832"/>
    </source>
</evidence>